<keyword evidence="2" id="KW-1185">Reference proteome</keyword>
<dbReference type="InParanoid" id="E3KVW9"/>
<evidence type="ECO:0000313" key="1">
    <source>
        <dbReference type="EMBL" id="EFP88444.2"/>
    </source>
</evidence>
<proteinExistence type="predicted"/>
<dbReference type="Proteomes" id="UP000008783">
    <property type="component" value="Unassembled WGS sequence"/>
</dbReference>
<dbReference type="RefSeq" id="XP_003332863.2">
    <property type="nucleotide sequence ID" value="XM_003332815.2"/>
</dbReference>
<dbReference type="GeneID" id="10540746"/>
<dbReference type="EMBL" id="DS178314">
    <property type="protein sequence ID" value="EFP88444.2"/>
    <property type="molecule type" value="Genomic_DNA"/>
</dbReference>
<sequence>MAPQEDKPDLIFITESVGLQEPAPITPPPHANHCTPSLEDRSQGPNPSIAVWIQYWLYYNIQMSGGPMPPINLNFKDMTLSLLKNFVFKHLRNESQSKYPINLIATQAKQAAVLHWAYMVEEPNGSNPLTAHPVPMLDFQEFVQAGENLYHVAKVAIYLEMPEATDKTNPWGSYIGCACM</sequence>
<evidence type="ECO:0000313" key="2">
    <source>
        <dbReference type="Proteomes" id="UP000008783"/>
    </source>
</evidence>
<name>E3KVW9_PUCGT</name>
<gene>
    <name evidence="1" type="ORF">PGTG_14022</name>
</gene>
<organism evidence="1 2">
    <name type="scientific">Puccinia graminis f. sp. tritici (strain CRL 75-36-700-3 / race SCCL)</name>
    <name type="common">Black stem rust fungus</name>
    <dbReference type="NCBI Taxonomy" id="418459"/>
    <lineage>
        <taxon>Eukaryota</taxon>
        <taxon>Fungi</taxon>
        <taxon>Dikarya</taxon>
        <taxon>Basidiomycota</taxon>
        <taxon>Pucciniomycotina</taxon>
        <taxon>Pucciniomycetes</taxon>
        <taxon>Pucciniales</taxon>
        <taxon>Pucciniaceae</taxon>
        <taxon>Puccinia</taxon>
    </lineage>
</organism>
<dbReference type="VEuPathDB" id="FungiDB:PGTG_14022"/>
<dbReference type="AlphaFoldDB" id="E3KVW9"/>
<reference evidence="2" key="2">
    <citation type="journal article" date="2011" name="Proc. Natl. Acad. Sci. U.S.A.">
        <title>Obligate biotrophy features unraveled by the genomic analysis of rust fungi.</title>
        <authorList>
            <person name="Duplessis S."/>
            <person name="Cuomo C.A."/>
            <person name="Lin Y.-C."/>
            <person name="Aerts A."/>
            <person name="Tisserant E."/>
            <person name="Veneault-Fourrey C."/>
            <person name="Joly D.L."/>
            <person name="Hacquard S."/>
            <person name="Amselem J."/>
            <person name="Cantarel B.L."/>
            <person name="Chiu R."/>
            <person name="Coutinho P.M."/>
            <person name="Feau N."/>
            <person name="Field M."/>
            <person name="Frey P."/>
            <person name="Gelhaye E."/>
            <person name="Goldberg J."/>
            <person name="Grabherr M.G."/>
            <person name="Kodira C.D."/>
            <person name="Kohler A."/>
            <person name="Kuees U."/>
            <person name="Lindquist E.A."/>
            <person name="Lucas S.M."/>
            <person name="Mago R."/>
            <person name="Mauceli E."/>
            <person name="Morin E."/>
            <person name="Murat C."/>
            <person name="Pangilinan J.L."/>
            <person name="Park R."/>
            <person name="Pearson M."/>
            <person name="Quesneville H."/>
            <person name="Rouhier N."/>
            <person name="Sakthikumar S."/>
            <person name="Salamov A.A."/>
            <person name="Schmutz J."/>
            <person name="Selles B."/>
            <person name="Shapiro H."/>
            <person name="Tanguay P."/>
            <person name="Tuskan G.A."/>
            <person name="Henrissat B."/>
            <person name="Van de Peer Y."/>
            <person name="Rouze P."/>
            <person name="Ellis J.G."/>
            <person name="Dodds P.N."/>
            <person name="Schein J.E."/>
            <person name="Zhong S."/>
            <person name="Hamelin R.C."/>
            <person name="Grigoriev I.V."/>
            <person name="Szabo L.J."/>
            <person name="Martin F."/>
        </authorList>
    </citation>
    <scope>NUCLEOTIDE SEQUENCE [LARGE SCALE GENOMIC DNA]</scope>
    <source>
        <strain evidence="2">CRL 75-36-700-3 / race SCCL</strain>
    </source>
</reference>
<accession>E3KVW9</accession>
<dbReference type="HOGENOM" id="CLU_1496955_0_0_1"/>
<dbReference type="KEGG" id="pgr:PGTG_14022"/>
<reference key="1">
    <citation type="submission" date="2007-01" db="EMBL/GenBank/DDBJ databases">
        <title>The Genome Sequence of Puccinia graminis f. sp. tritici Strain CRL 75-36-700-3.</title>
        <authorList>
            <consortium name="The Broad Institute Genome Sequencing Platform"/>
            <person name="Birren B."/>
            <person name="Lander E."/>
            <person name="Galagan J."/>
            <person name="Nusbaum C."/>
            <person name="Devon K."/>
            <person name="Cuomo C."/>
            <person name="Jaffe D."/>
            <person name="Butler J."/>
            <person name="Alvarez P."/>
            <person name="Gnerre S."/>
            <person name="Grabherr M."/>
            <person name="Mauceli E."/>
            <person name="Brockman W."/>
            <person name="Young S."/>
            <person name="LaButti K."/>
            <person name="Sykes S."/>
            <person name="DeCaprio D."/>
            <person name="Crawford M."/>
            <person name="Koehrsen M."/>
            <person name="Engels R."/>
            <person name="Montgomery P."/>
            <person name="Pearson M."/>
            <person name="Howarth C."/>
            <person name="Larson L."/>
            <person name="White J."/>
            <person name="Zeng Q."/>
            <person name="Kodira C."/>
            <person name="Yandava C."/>
            <person name="Alvarado L."/>
            <person name="O'Leary S."/>
            <person name="Szabo L."/>
            <person name="Dean R."/>
            <person name="Schein J."/>
        </authorList>
    </citation>
    <scope>NUCLEOTIDE SEQUENCE</scope>
    <source>
        <strain>CRL 75-36-700-3</strain>
    </source>
</reference>
<protein>
    <submittedName>
        <fullName evidence="1">Uncharacterized protein</fullName>
    </submittedName>
</protein>